<comment type="similarity">
    <text evidence="1">Belongs to the aspartate/glutamate racemases family.</text>
</comment>
<dbReference type="InterPro" id="IPR015942">
    <property type="entry name" value="Asp/Glu/hydantoin_racemase"/>
</dbReference>
<dbReference type="Proteomes" id="UP000321816">
    <property type="component" value="Chromosome"/>
</dbReference>
<dbReference type="OrthoDB" id="9803739at2"/>
<dbReference type="PANTHER" id="PTHR21198">
    <property type="entry name" value="GLUTAMATE RACEMASE"/>
    <property type="match status" value="1"/>
</dbReference>
<dbReference type="PANTHER" id="PTHR21198:SF7">
    <property type="entry name" value="ASPARTATE-GLUTAMATE RACEMASE FAMILY"/>
    <property type="match status" value="1"/>
</dbReference>
<accession>A0A5C7FHT1</accession>
<dbReference type="GO" id="GO:0047661">
    <property type="term" value="F:amino-acid racemase activity"/>
    <property type="evidence" value="ECO:0007669"/>
    <property type="project" value="InterPro"/>
</dbReference>
<dbReference type="InterPro" id="IPR033134">
    <property type="entry name" value="Asp/Glu_racemase_AS_2"/>
</dbReference>
<dbReference type="Gene3D" id="3.40.50.1860">
    <property type="match status" value="2"/>
</dbReference>
<dbReference type="SUPFAM" id="SSF53681">
    <property type="entry name" value="Aspartate/glutamate racemase"/>
    <property type="match status" value="2"/>
</dbReference>
<dbReference type="PROSITE" id="PS00924">
    <property type="entry name" value="ASP_GLU_RACEMASE_2"/>
    <property type="match status" value="1"/>
</dbReference>
<dbReference type="EMBL" id="CP144914">
    <property type="protein sequence ID" value="WWD79877.1"/>
    <property type="molecule type" value="Genomic_DNA"/>
</dbReference>
<evidence type="ECO:0000313" key="4">
    <source>
        <dbReference type="Proteomes" id="UP000321816"/>
    </source>
</evidence>
<evidence type="ECO:0000313" key="3">
    <source>
        <dbReference type="EMBL" id="WWD79877.1"/>
    </source>
</evidence>
<gene>
    <name evidence="3" type="ORF">FTX54_016010</name>
</gene>
<evidence type="ECO:0000256" key="1">
    <source>
        <dbReference type="ARBA" id="ARBA00007847"/>
    </source>
</evidence>
<sequence>MRMIGLVGGMSWESSAAYYEGLNLQAQKRLGEGHSASCLLHSLDFHEISSRQEDGDWEGVTKILQDASLSLERGGAEAVAFCSNTVHLAAAEAVRPLRVPFLSIIDAVTSEIPKETARPLVLGTAYTMQSRLYADPLTSMGMKPCIPKAGDQRFLNDVIFQDLCRGRVTEEAKKRAAAIVEAADADALILGCTELSMLLPPRQIPLPVIDSTEAHVRLLSSFMFGDV</sequence>
<dbReference type="RefSeq" id="WP_147802659.1">
    <property type="nucleotide sequence ID" value="NZ_CP144914.1"/>
</dbReference>
<keyword evidence="4" id="KW-1185">Reference proteome</keyword>
<dbReference type="InterPro" id="IPR004380">
    <property type="entry name" value="Asp_race"/>
</dbReference>
<evidence type="ECO:0000256" key="2">
    <source>
        <dbReference type="ARBA" id="ARBA00023235"/>
    </source>
</evidence>
<name>A0A5C7FHT1_9BACI</name>
<dbReference type="KEGG" id="ahal:FTX54_016010"/>
<dbReference type="AlphaFoldDB" id="A0A5C7FHT1"/>
<dbReference type="Pfam" id="PF01177">
    <property type="entry name" value="Asp_Glu_race"/>
    <property type="match status" value="1"/>
</dbReference>
<proteinExistence type="inferred from homology"/>
<dbReference type="InterPro" id="IPR001920">
    <property type="entry name" value="Asp/Glu_race"/>
</dbReference>
<dbReference type="EC" id="5.1.1.-" evidence="3"/>
<protein>
    <submittedName>
        <fullName evidence="3">Amino acid racemase</fullName>
        <ecNumber evidence="3">5.1.1.-</ecNumber>
    </submittedName>
</protein>
<dbReference type="NCBIfam" id="TIGR00035">
    <property type="entry name" value="asp_race"/>
    <property type="match status" value="1"/>
</dbReference>
<reference evidence="3 4" key="1">
    <citation type="submission" date="2024-01" db="EMBL/GenBank/DDBJ databases">
        <title>Complete Genome Sequence of Alkalicoccus halolimnae BZ-SZ-XJ29T, a Moderately Halophilic Bacterium Isolated from a Salt Lake.</title>
        <authorList>
            <person name="Zhao B."/>
        </authorList>
    </citation>
    <scope>NUCLEOTIDE SEQUENCE [LARGE SCALE GENOMIC DNA]</scope>
    <source>
        <strain evidence="3 4">BZ-SZ-XJ29</strain>
    </source>
</reference>
<keyword evidence="2 3" id="KW-0413">Isomerase</keyword>
<organism evidence="3 4">
    <name type="scientific">Alkalicoccus halolimnae</name>
    <dbReference type="NCBI Taxonomy" id="1667239"/>
    <lineage>
        <taxon>Bacteria</taxon>
        <taxon>Bacillati</taxon>
        <taxon>Bacillota</taxon>
        <taxon>Bacilli</taxon>
        <taxon>Bacillales</taxon>
        <taxon>Bacillaceae</taxon>
        <taxon>Alkalicoccus</taxon>
    </lineage>
</organism>